<evidence type="ECO:0000256" key="3">
    <source>
        <dbReference type="ARBA" id="ARBA00012573"/>
    </source>
</evidence>
<evidence type="ECO:0000256" key="2">
    <source>
        <dbReference type="ARBA" id="ARBA00008078"/>
    </source>
</evidence>
<feature type="region of interest" description="Disordered" evidence="14">
    <location>
        <begin position="292"/>
        <end position="340"/>
    </location>
</feature>
<feature type="compositionally biased region" description="Low complexity" evidence="14">
    <location>
        <begin position="205"/>
        <end position="214"/>
    </location>
</feature>
<dbReference type="GO" id="GO:0005730">
    <property type="term" value="C:nucleolus"/>
    <property type="evidence" value="ECO:0007669"/>
    <property type="project" value="UniProtKB-SubCell"/>
</dbReference>
<comment type="catalytic activity">
    <reaction evidence="8">
        <text>pretRNA = a 3'-half-tRNA molecule with a 5'-OH end + a 5'-half-tRNA molecule with a 2',3'-cyclic phosphate end + an intron with a 2',3'-cyclic phosphate and a 5'-hydroxyl terminus.</text>
        <dbReference type="EC" id="4.6.1.16"/>
    </reaction>
</comment>
<evidence type="ECO:0000256" key="7">
    <source>
        <dbReference type="ARBA" id="ARBA00023242"/>
    </source>
</evidence>
<protein>
    <recommendedName>
        <fullName evidence="11">tRNA-splicing endonuclease subunit SEN34</fullName>
        <ecNumber evidence="3">4.6.1.16</ecNumber>
    </recommendedName>
    <alternativeName>
        <fullName evidence="12 13">tRNA-intron endonuclease SEN34</fullName>
    </alternativeName>
    <alternativeName>
        <fullName evidence="10">tRNA-splicing endonuclease subunit Sen34</fullName>
    </alternativeName>
</protein>
<feature type="domain" description="tRNA intron endonuclease catalytic" evidence="15">
    <location>
        <begin position="384"/>
        <end position="466"/>
    </location>
</feature>
<dbReference type="OMA" id="TVAWCNP"/>
<dbReference type="SUPFAM" id="SSF53032">
    <property type="entry name" value="tRNA-intron endonuclease catalytic domain-like"/>
    <property type="match status" value="1"/>
</dbReference>
<feature type="compositionally biased region" description="Basic residues" evidence="14">
    <location>
        <begin position="138"/>
        <end position="154"/>
    </location>
</feature>
<comment type="subcellular location">
    <subcellularLocation>
        <location evidence="1">Nucleus</location>
        <location evidence="1">Nucleolus</location>
    </subcellularLocation>
</comment>
<dbReference type="PANTHER" id="PTHR13070:SF0">
    <property type="entry name" value="TRNA-SPLICING ENDONUCLEASE SUBUNIT SEN34"/>
    <property type="match status" value="1"/>
</dbReference>
<dbReference type="Pfam" id="PF01974">
    <property type="entry name" value="tRNA_int_endo"/>
    <property type="match status" value="1"/>
</dbReference>
<accession>A0A913ZJE5</accession>
<feature type="region of interest" description="Disordered" evidence="14">
    <location>
        <begin position="134"/>
        <end position="276"/>
    </location>
</feature>
<evidence type="ECO:0000256" key="14">
    <source>
        <dbReference type="SAM" id="MobiDB-lite"/>
    </source>
</evidence>
<dbReference type="AlphaFoldDB" id="A0A913ZJE5"/>
<evidence type="ECO:0000259" key="16">
    <source>
        <dbReference type="Pfam" id="PF26577"/>
    </source>
</evidence>
<dbReference type="InterPro" id="IPR006676">
    <property type="entry name" value="tRNA_splic"/>
</dbReference>
<reference evidence="17" key="1">
    <citation type="submission" date="2022-11" db="UniProtKB">
        <authorList>
            <consortium name="EnsemblMetazoa"/>
        </authorList>
    </citation>
    <scope>IDENTIFICATION</scope>
</reference>
<dbReference type="EnsemblMetazoa" id="XM_038196004.1">
    <property type="protein sequence ID" value="XP_038051932.1"/>
    <property type="gene ID" value="LOC119724791"/>
</dbReference>
<dbReference type="InterPro" id="IPR006677">
    <property type="entry name" value="tRNA_intron_Endonuc_cat-like"/>
</dbReference>
<dbReference type="NCBIfam" id="TIGR00324">
    <property type="entry name" value="endA"/>
    <property type="match status" value="1"/>
</dbReference>
<dbReference type="InterPro" id="IPR059049">
    <property type="entry name" value="TSEN34_N"/>
</dbReference>
<evidence type="ECO:0000259" key="15">
    <source>
        <dbReference type="Pfam" id="PF01974"/>
    </source>
</evidence>
<evidence type="ECO:0000256" key="11">
    <source>
        <dbReference type="ARBA" id="ARBA00070870"/>
    </source>
</evidence>
<dbReference type="GO" id="GO:0003676">
    <property type="term" value="F:nucleic acid binding"/>
    <property type="evidence" value="ECO:0007669"/>
    <property type="project" value="InterPro"/>
</dbReference>
<evidence type="ECO:0000256" key="12">
    <source>
        <dbReference type="ARBA" id="ARBA00075884"/>
    </source>
</evidence>
<dbReference type="FunFam" id="3.40.1350.10:FF:000002">
    <property type="entry name" value="tRNA-splicing endonuclease subunit Sen34"/>
    <property type="match status" value="1"/>
</dbReference>
<comment type="subunit">
    <text evidence="9">tRNA splicing endonuclease is a heterotetramer composed of TSEN2, TSEN15, TSEN34/LENG5 and TSEN54. tRNA splicing endonuclease complex also contains proteins of the pre-mRNA 3'-end processing machinery such as CLP1, CPSF1, CPSF4 and CSTF2.</text>
</comment>
<feature type="compositionally biased region" description="Basic and acidic residues" evidence="14">
    <location>
        <begin position="183"/>
        <end position="192"/>
    </location>
</feature>
<dbReference type="GO" id="GO:0006397">
    <property type="term" value="P:mRNA processing"/>
    <property type="evidence" value="ECO:0007669"/>
    <property type="project" value="UniProtKB-KW"/>
</dbReference>
<dbReference type="EC" id="4.6.1.16" evidence="3"/>
<feature type="compositionally biased region" description="Basic and acidic residues" evidence="14">
    <location>
        <begin position="215"/>
        <end position="228"/>
    </location>
</feature>
<dbReference type="InterPro" id="IPR036167">
    <property type="entry name" value="tRNA_intron_Endo_cat-like_sf"/>
</dbReference>
<dbReference type="PANTHER" id="PTHR13070">
    <property type="entry name" value="TRNA-SPLICING ENDONUCLEASE SUBUNIT SEN34-RELATED"/>
    <property type="match status" value="1"/>
</dbReference>
<organism evidence="17 18">
    <name type="scientific">Patiria miniata</name>
    <name type="common">Bat star</name>
    <name type="synonym">Asterina miniata</name>
    <dbReference type="NCBI Taxonomy" id="46514"/>
    <lineage>
        <taxon>Eukaryota</taxon>
        <taxon>Metazoa</taxon>
        <taxon>Echinodermata</taxon>
        <taxon>Eleutherozoa</taxon>
        <taxon>Asterozoa</taxon>
        <taxon>Asteroidea</taxon>
        <taxon>Valvatacea</taxon>
        <taxon>Valvatida</taxon>
        <taxon>Asterinidae</taxon>
        <taxon>Patiria</taxon>
    </lineage>
</organism>
<evidence type="ECO:0000256" key="13">
    <source>
        <dbReference type="ARBA" id="ARBA00076724"/>
    </source>
</evidence>
<dbReference type="InterPro" id="IPR011856">
    <property type="entry name" value="tRNA_endonuc-like_dom_sf"/>
</dbReference>
<feature type="compositionally biased region" description="Polar residues" evidence="14">
    <location>
        <begin position="292"/>
        <end position="307"/>
    </location>
</feature>
<comment type="similarity">
    <text evidence="2">Belongs to the tRNA-intron endonuclease family.</text>
</comment>
<evidence type="ECO:0000256" key="10">
    <source>
        <dbReference type="ARBA" id="ARBA00070643"/>
    </source>
</evidence>
<dbReference type="CDD" id="cd22363">
    <property type="entry name" value="tRNA-intron_lyase_C"/>
    <property type="match status" value="1"/>
</dbReference>
<evidence type="ECO:0000313" key="17">
    <source>
        <dbReference type="EnsemblMetazoa" id="XP_038051932.1"/>
    </source>
</evidence>
<evidence type="ECO:0000313" key="18">
    <source>
        <dbReference type="Proteomes" id="UP000887568"/>
    </source>
</evidence>
<feature type="compositionally biased region" description="Polar residues" evidence="14">
    <location>
        <begin position="229"/>
        <end position="268"/>
    </location>
</feature>
<evidence type="ECO:0000256" key="9">
    <source>
        <dbReference type="ARBA" id="ARBA00064779"/>
    </source>
</evidence>
<dbReference type="Pfam" id="PF26577">
    <property type="entry name" value="TSEN34_N"/>
    <property type="match status" value="1"/>
</dbReference>
<keyword evidence="4" id="KW-0507">mRNA processing</keyword>
<name>A0A913ZJE5_PATMI</name>
<keyword evidence="5" id="KW-0819">tRNA processing</keyword>
<dbReference type="RefSeq" id="XP_038051932.1">
    <property type="nucleotide sequence ID" value="XM_038196004.1"/>
</dbReference>
<dbReference type="Proteomes" id="UP000887568">
    <property type="component" value="Unplaced"/>
</dbReference>
<keyword evidence="6" id="KW-0456">Lyase</keyword>
<keyword evidence="18" id="KW-1185">Reference proteome</keyword>
<dbReference type="GeneID" id="119724791"/>
<dbReference type="OrthoDB" id="48041at2759"/>
<evidence type="ECO:0000256" key="5">
    <source>
        <dbReference type="ARBA" id="ARBA00022694"/>
    </source>
</evidence>
<proteinExistence type="inferred from homology"/>
<evidence type="ECO:0000256" key="1">
    <source>
        <dbReference type="ARBA" id="ARBA00004604"/>
    </source>
</evidence>
<keyword evidence="7" id="KW-0539">Nucleus</keyword>
<feature type="domain" description="TSEN34 N-terminal" evidence="16">
    <location>
        <begin position="21"/>
        <end position="89"/>
    </location>
</feature>
<evidence type="ECO:0000256" key="8">
    <source>
        <dbReference type="ARBA" id="ARBA00034031"/>
    </source>
</evidence>
<dbReference type="Gene3D" id="3.40.1350.10">
    <property type="match status" value="1"/>
</dbReference>
<evidence type="ECO:0000256" key="4">
    <source>
        <dbReference type="ARBA" id="ARBA00022664"/>
    </source>
</evidence>
<sequence>MEELEDIAQSSEELETNRSPIELHLCKGKILVWNADDVKLLRETHHIVGALVGSLPRSPRQNAQLGLPLQLMPEEAAVLIEYDVARMVNVRIKNPSVDDVATFEETRQRSFREQQALWDAMSAKKKQDFDNIIALGRTTKKHRRAERARKKKREKASVSGESGGDESVRCTPDAGVMLDGDGENSKRKRMEDDVTMATVVDSDESSTTSLVSSEQLKDSSNKHDEDSTARTQTSLSCIGSCQSSLDDCERTSASNADKNNQRDSNSVKTHPLKDGQPETKALLETNSGVINHSPVTQSEQHSSTSCPQRVVPDTDPDAVIDRGDVEPSPNTNPEHKSDDVDVFKKPHDPQPCTGYLVHVVTASSATPKHEVAEWAYPRTQQEILKYRVFRDLWETGYYLTSGCKFGGDFLVYPGDPFLYHSYFIAVCVPHDKPLSPLELITYGRLGTNVKKTVILCSVDEEDEVVYTSLQWTGLS</sequence>
<dbReference type="GO" id="GO:0000379">
    <property type="term" value="P:tRNA-type intron splice site recognition and cleavage"/>
    <property type="evidence" value="ECO:0007669"/>
    <property type="project" value="TreeGrafter"/>
</dbReference>
<evidence type="ECO:0000256" key="6">
    <source>
        <dbReference type="ARBA" id="ARBA00023239"/>
    </source>
</evidence>
<dbReference type="GO" id="GO:0000213">
    <property type="term" value="F:tRNA-intron lyase activity"/>
    <property type="evidence" value="ECO:0007669"/>
    <property type="project" value="UniProtKB-EC"/>
</dbReference>